<accession>A0A239C606</accession>
<dbReference type="AlphaFoldDB" id="A0A239C606"/>
<keyword evidence="3" id="KW-1185">Reference proteome</keyword>
<protein>
    <submittedName>
        <fullName evidence="2">Uncharacterized protein</fullName>
    </submittedName>
</protein>
<dbReference type="Proteomes" id="UP000198280">
    <property type="component" value="Unassembled WGS sequence"/>
</dbReference>
<feature type="region of interest" description="Disordered" evidence="1">
    <location>
        <begin position="1"/>
        <end position="73"/>
    </location>
</feature>
<feature type="compositionally biased region" description="Basic and acidic residues" evidence="1">
    <location>
        <begin position="64"/>
        <end position="73"/>
    </location>
</feature>
<evidence type="ECO:0000256" key="1">
    <source>
        <dbReference type="SAM" id="MobiDB-lite"/>
    </source>
</evidence>
<evidence type="ECO:0000313" key="2">
    <source>
        <dbReference type="EMBL" id="SNS15322.1"/>
    </source>
</evidence>
<sequence>MAGGVRVEARREACAGRSGGAEGAAEWRTPSPPGGATPVGIQTAVGIPGQGDGTAFARGLPSVGDRRAGRVAR</sequence>
<evidence type="ECO:0000313" key="3">
    <source>
        <dbReference type="Proteomes" id="UP000198280"/>
    </source>
</evidence>
<organism evidence="2 3">
    <name type="scientific">Actinacidiphila glaucinigra</name>
    <dbReference type="NCBI Taxonomy" id="235986"/>
    <lineage>
        <taxon>Bacteria</taxon>
        <taxon>Bacillati</taxon>
        <taxon>Actinomycetota</taxon>
        <taxon>Actinomycetes</taxon>
        <taxon>Kitasatosporales</taxon>
        <taxon>Streptomycetaceae</taxon>
        <taxon>Actinacidiphila</taxon>
    </lineage>
</organism>
<name>A0A239C606_9ACTN</name>
<reference evidence="2 3" key="1">
    <citation type="submission" date="2017-06" db="EMBL/GenBank/DDBJ databases">
        <authorList>
            <person name="Kim H.J."/>
            <person name="Triplett B.A."/>
        </authorList>
    </citation>
    <scope>NUCLEOTIDE SEQUENCE [LARGE SCALE GENOMIC DNA]</scope>
    <source>
        <strain evidence="2 3">CGMCC 4.1858</strain>
    </source>
</reference>
<gene>
    <name evidence="2" type="ORF">SAMN05216252_103375</name>
</gene>
<proteinExistence type="predicted"/>
<dbReference type="EMBL" id="FZOF01000003">
    <property type="protein sequence ID" value="SNS15322.1"/>
    <property type="molecule type" value="Genomic_DNA"/>
</dbReference>